<accession>A0A235BN45</accession>
<dbReference type="Proteomes" id="UP000215215">
    <property type="component" value="Unassembled WGS sequence"/>
</dbReference>
<dbReference type="Pfam" id="PF10040">
    <property type="entry name" value="CRISPR_Cas6"/>
    <property type="match status" value="1"/>
</dbReference>
<organism evidence="2 3">
    <name type="scientific">candidate division WOR-3 bacterium JGI_Cruoil_03_44_89</name>
    <dbReference type="NCBI Taxonomy" id="1973748"/>
    <lineage>
        <taxon>Bacteria</taxon>
        <taxon>Bacteria division WOR-3</taxon>
    </lineage>
</organism>
<dbReference type="Gene3D" id="3.30.70.1900">
    <property type="match status" value="1"/>
</dbReference>
<evidence type="ECO:0000259" key="1">
    <source>
        <dbReference type="Pfam" id="PF10040"/>
    </source>
</evidence>
<sequence length="309" mass="35588">MHLPKNFRLIKCDFSLELEREGFLPSFLGSTLRGGFGSVFKRIVCITKGADCRDCILKDKCVYSYIFESPGEDARYTYIPHPFVIEPPFFVEKPVRSFHFNLILFGNAIEYLPYFIYTFEELGNTGLGRQRIKYRIKGITSKEMSVYDGKTKVLQNPPVPITGKGIEKRVSSYKGSIERFTLKFITPTRIKQSGKFTDKLDFAILFKNLVRRVAVLSRYHCKEEWDFDITVTYDVRTTESNLFWIDIERYSSRQKARMKMGGVMGEITLGGDLTPLLPLFKLGEYTHIGKATAFGLGKYEIKLDKQGFL</sequence>
<proteinExistence type="predicted"/>
<gene>
    <name evidence="2" type="ORF">CH333_09540</name>
</gene>
<dbReference type="EMBL" id="NOZQ01000211">
    <property type="protein sequence ID" value="OYD13890.1"/>
    <property type="molecule type" value="Genomic_DNA"/>
</dbReference>
<evidence type="ECO:0000313" key="2">
    <source>
        <dbReference type="EMBL" id="OYD13890.1"/>
    </source>
</evidence>
<protein>
    <recommendedName>
        <fullName evidence="1">CRISPR-associated protein Cas6 C-terminal domain-containing protein</fullName>
    </recommendedName>
</protein>
<reference evidence="2 3" key="1">
    <citation type="submission" date="2017-07" db="EMBL/GenBank/DDBJ databases">
        <title>Recovery of genomes from metagenomes via a dereplication, aggregation, and scoring strategy.</title>
        <authorList>
            <person name="Sieber C.M."/>
            <person name="Probst A.J."/>
            <person name="Sharrar A."/>
            <person name="Thomas B.C."/>
            <person name="Hess M."/>
            <person name="Tringe S.G."/>
            <person name="Banfield J.F."/>
        </authorList>
    </citation>
    <scope>NUCLEOTIDE SEQUENCE [LARGE SCALE GENOMIC DNA]</scope>
    <source>
        <strain evidence="2">JGI_Cruoil_03_44_89</strain>
    </source>
</reference>
<name>A0A235BN45_UNCW3</name>
<dbReference type="AlphaFoldDB" id="A0A235BN45"/>
<feature type="domain" description="CRISPR-associated protein Cas6 C-terminal" evidence="1">
    <location>
        <begin position="182"/>
        <end position="299"/>
    </location>
</feature>
<dbReference type="InterPro" id="IPR019267">
    <property type="entry name" value="CRISPR-assoc_Cas6_C"/>
</dbReference>
<evidence type="ECO:0000313" key="3">
    <source>
        <dbReference type="Proteomes" id="UP000215215"/>
    </source>
</evidence>
<comment type="caution">
    <text evidence="2">The sequence shown here is derived from an EMBL/GenBank/DDBJ whole genome shotgun (WGS) entry which is preliminary data.</text>
</comment>